<comment type="caution">
    <text evidence="5">The sequence shown here is derived from an EMBL/GenBank/DDBJ whole genome shotgun (WGS) entry which is preliminary data.</text>
</comment>
<dbReference type="FunFam" id="3.40.630.70:FF:000001">
    <property type="entry name" value="Leucyl/phenylalanyl-tRNA--protein transferase"/>
    <property type="match status" value="1"/>
</dbReference>
<dbReference type="Gene3D" id="3.30.70.3550">
    <property type="entry name" value="Leucyl/phenylalanyl-tRNA-protein transferase, N-terminal domain"/>
    <property type="match status" value="1"/>
</dbReference>
<evidence type="ECO:0000256" key="1">
    <source>
        <dbReference type="ARBA" id="ARBA00022490"/>
    </source>
</evidence>
<protein>
    <recommendedName>
        <fullName evidence="4">Leucyl/phenylalanyl-tRNA--protein transferase</fullName>
        <ecNumber evidence="4">2.3.2.6</ecNumber>
    </recommendedName>
    <alternativeName>
        <fullName evidence="4">L/F-transferase</fullName>
    </alternativeName>
    <alternativeName>
        <fullName evidence="4">Leucyltransferase</fullName>
    </alternativeName>
    <alternativeName>
        <fullName evidence="4">Phenyalanyltransferase</fullName>
    </alternativeName>
</protein>
<dbReference type="GO" id="GO:0005737">
    <property type="term" value="C:cytoplasm"/>
    <property type="evidence" value="ECO:0007669"/>
    <property type="project" value="UniProtKB-SubCell"/>
</dbReference>
<sequence length="221" mass="24969">MQPRFTNAFPDPHDAPADAPLAVGGDLSIIRLIEAYSRGIFPWYNAGEPILWWSPDPRFVLLPRELKVSHSLRKELKKDCWEVTFDQAFGRVIRACAHTPRPGQDGTWIVEDIITAYLELHAAGFAHSVECWLEGKLVGGLYGVSLGAAFFGESMFHHAPNASKVAFVRLVERLRQWEFQLIDCQQPTRYLASFGATCWPRETFLRTLSNAVTAPTRIGKW</sequence>
<comment type="catalytic activity">
    <reaction evidence="4">
        <text>N-terminal L-lysyl-[protein] + L-leucyl-tRNA(Leu) = N-terminal L-leucyl-L-lysyl-[protein] + tRNA(Leu) + H(+)</text>
        <dbReference type="Rhea" id="RHEA:12340"/>
        <dbReference type="Rhea" id="RHEA-COMP:9613"/>
        <dbReference type="Rhea" id="RHEA-COMP:9622"/>
        <dbReference type="Rhea" id="RHEA-COMP:12670"/>
        <dbReference type="Rhea" id="RHEA-COMP:12671"/>
        <dbReference type="ChEBI" id="CHEBI:15378"/>
        <dbReference type="ChEBI" id="CHEBI:65249"/>
        <dbReference type="ChEBI" id="CHEBI:78442"/>
        <dbReference type="ChEBI" id="CHEBI:78494"/>
        <dbReference type="ChEBI" id="CHEBI:133043"/>
        <dbReference type="EC" id="2.3.2.6"/>
    </reaction>
</comment>
<proteinExistence type="inferred from homology"/>
<evidence type="ECO:0000256" key="3">
    <source>
        <dbReference type="ARBA" id="ARBA00023315"/>
    </source>
</evidence>
<organism evidence="5 6">
    <name type="scientific">Ruficoccus amylovorans</name>
    <dbReference type="NCBI Taxonomy" id="1804625"/>
    <lineage>
        <taxon>Bacteria</taxon>
        <taxon>Pseudomonadati</taxon>
        <taxon>Verrucomicrobiota</taxon>
        <taxon>Opitutia</taxon>
        <taxon>Puniceicoccales</taxon>
        <taxon>Cerasicoccaceae</taxon>
        <taxon>Ruficoccus</taxon>
    </lineage>
</organism>
<dbReference type="PANTHER" id="PTHR30098:SF2">
    <property type="entry name" value="LEUCYL_PHENYLALANYL-TRNA--PROTEIN TRANSFERASE"/>
    <property type="match status" value="1"/>
</dbReference>
<dbReference type="SUPFAM" id="SSF55729">
    <property type="entry name" value="Acyl-CoA N-acyltransferases (Nat)"/>
    <property type="match status" value="1"/>
</dbReference>
<dbReference type="Proteomes" id="UP000546464">
    <property type="component" value="Unassembled WGS sequence"/>
</dbReference>
<comment type="function">
    <text evidence="4">Functions in the N-end rule pathway of protein degradation where it conjugates Leu, Phe and, less efficiently, Met from aminoacyl-tRNAs to the N-termini of proteins containing an N-terminal arginine or lysine.</text>
</comment>
<evidence type="ECO:0000313" key="5">
    <source>
        <dbReference type="EMBL" id="MBC2594275.1"/>
    </source>
</evidence>
<dbReference type="HAMAP" id="MF_00688">
    <property type="entry name" value="Leu_Phe_trans"/>
    <property type="match status" value="1"/>
</dbReference>
<dbReference type="Gene3D" id="3.40.630.70">
    <property type="entry name" value="Leucyl/phenylalanyl-tRNA-protein transferase, C-terminal domain"/>
    <property type="match status" value="1"/>
</dbReference>
<reference evidence="5 6" key="1">
    <citation type="submission" date="2020-07" db="EMBL/GenBank/DDBJ databases">
        <authorList>
            <person name="Feng X."/>
        </authorList>
    </citation>
    <scope>NUCLEOTIDE SEQUENCE [LARGE SCALE GENOMIC DNA]</scope>
    <source>
        <strain evidence="5 6">JCM31066</strain>
    </source>
</reference>
<dbReference type="NCBIfam" id="TIGR00667">
    <property type="entry name" value="aat"/>
    <property type="match status" value="1"/>
</dbReference>
<dbReference type="GO" id="GO:0030163">
    <property type="term" value="P:protein catabolic process"/>
    <property type="evidence" value="ECO:0007669"/>
    <property type="project" value="UniProtKB-UniRule"/>
</dbReference>
<name>A0A842HCQ2_9BACT</name>
<dbReference type="GO" id="GO:0008914">
    <property type="term" value="F:leucyl-tRNA--protein transferase activity"/>
    <property type="evidence" value="ECO:0007669"/>
    <property type="project" value="UniProtKB-UniRule"/>
</dbReference>
<keyword evidence="6" id="KW-1185">Reference proteome</keyword>
<keyword evidence="3 4" id="KW-0012">Acyltransferase</keyword>
<dbReference type="Pfam" id="PF03588">
    <property type="entry name" value="Leu_Phe_trans"/>
    <property type="match status" value="1"/>
</dbReference>
<evidence type="ECO:0000313" key="6">
    <source>
        <dbReference type="Proteomes" id="UP000546464"/>
    </source>
</evidence>
<keyword evidence="1 4" id="KW-0963">Cytoplasm</keyword>
<dbReference type="EC" id="2.3.2.6" evidence="4"/>
<dbReference type="AlphaFoldDB" id="A0A842HCQ2"/>
<dbReference type="InterPro" id="IPR016181">
    <property type="entry name" value="Acyl_CoA_acyltransferase"/>
</dbReference>
<evidence type="ECO:0000256" key="4">
    <source>
        <dbReference type="HAMAP-Rule" id="MF_00688"/>
    </source>
</evidence>
<evidence type="ECO:0000256" key="2">
    <source>
        <dbReference type="ARBA" id="ARBA00022679"/>
    </source>
</evidence>
<comment type="catalytic activity">
    <reaction evidence="4">
        <text>N-terminal L-arginyl-[protein] + L-leucyl-tRNA(Leu) = N-terminal L-leucyl-L-arginyl-[protein] + tRNA(Leu) + H(+)</text>
        <dbReference type="Rhea" id="RHEA:50416"/>
        <dbReference type="Rhea" id="RHEA-COMP:9613"/>
        <dbReference type="Rhea" id="RHEA-COMP:9622"/>
        <dbReference type="Rhea" id="RHEA-COMP:12672"/>
        <dbReference type="Rhea" id="RHEA-COMP:12673"/>
        <dbReference type="ChEBI" id="CHEBI:15378"/>
        <dbReference type="ChEBI" id="CHEBI:64719"/>
        <dbReference type="ChEBI" id="CHEBI:78442"/>
        <dbReference type="ChEBI" id="CHEBI:78494"/>
        <dbReference type="ChEBI" id="CHEBI:133044"/>
        <dbReference type="EC" id="2.3.2.6"/>
    </reaction>
</comment>
<dbReference type="InterPro" id="IPR004616">
    <property type="entry name" value="Leu/Phe-tRNA_Trfase"/>
</dbReference>
<dbReference type="InterPro" id="IPR042203">
    <property type="entry name" value="Leu/Phe-tRNA_Trfase_C"/>
</dbReference>
<comment type="similarity">
    <text evidence="4">Belongs to the L/F-transferase family.</text>
</comment>
<dbReference type="RefSeq" id="WP_185675264.1">
    <property type="nucleotide sequence ID" value="NZ_JACHVB010000021.1"/>
</dbReference>
<gene>
    <name evidence="4" type="primary">aat</name>
    <name evidence="5" type="ORF">H5P28_08375</name>
</gene>
<comment type="catalytic activity">
    <reaction evidence="4">
        <text>L-phenylalanyl-tRNA(Phe) + an N-terminal L-alpha-aminoacyl-[protein] = an N-terminal L-phenylalanyl-L-alpha-aminoacyl-[protein] + tRNA(Phe)</text>
        <dbReference type="Rhea" id="RHEA:43632"/>
        <dbReference type="Rhea" id="RHEA-COMP:9668"/>
        <dbReference type="Rhea" id="RHEA-COMP:9699"/>
        <dbReference type="Rhea" id="RHEA-COMP:10636"/>
        <dbReference type="Rhea" id="RHEA-COMP:10637"/>
        <dbReference type="ChEBI" id="CHEBI:78442"/>
        <dbReference type="ChEBI" id="CHEBI:78531"/>
        <dbReference type="ChEBI" id="CHEBI:78597"/>
        <dbReference type="ChEBI" id="CHEBI:83561"/>
        <dbReference type="EC" id="2.3.2.6"/>
    </reaction>
</comment>
<accession>A0A842HCQ2</accession>
<keyword evidence="2 4" id="KW-0808">Transferase</keyword>
<dbReference type="PANTHER" id="PTHR30098">
    <property type="entry name" value="LEUCYL/PHENYLALANYL-TRNA--PROTEIN TRANSFERASE"/>
    <property type="match status" value="1"/>
</dbReference>
<dbReference type="EMBL" id="JACHVB010000021">
    <property type="protein sequence ID" value="MBC2594275.1"/>
    <property type="molecule type" value="Genomic_DNA"/>
</dbReference>
<dbReference type="InterPro" id="IPR042221">
    <property type="entry name" value="Leu/Phe-tRNA_Trfase_N"/>
</dbReference>
<comment type="subcellular location">
    <subcellularLocation>
        <location evidence="4">Cytoplasm</location>
    </subcellularLocation>
</comment>